<name>A0ABZ0IRI1_9BACT</name>
<dbReference type="InterPro" id="IPR029063">
    <property type="entry name" value="SAM-dependent_MTases_sf"/>
</dbReference>
<dbReference type="Proteomes" id="UP001302349">
    <property type="component" value="Chromosome"/>
</dbReference>
<keyword evidence="2" id="KW-1185">Reference proteome</keyword>
<dbReference type="Pfam" id="PF13489">
    <property type="entry name" value="Methyltransf_23"/>
    <property type="match status" value="1"/>
</dbReference>
<dbReference type="EC" id="2.1.1.-" evidence="1"/>
<keyword evidence="1" id="KW-0808">Transferase</keyword>
<dbReference type="CDD" id="cd02440">
    <property type="entry name" value="AdoMet_MTases"/>
    <property type="match status" value="1"/>
</dbReference>
<dbReference type="RefSeq" id="WP_317488932.1">
    <property type="nucleotide sequence ID" value="NZ_CP136051.1"/>
</dbReference>
<dbReference type="SUPFAM" id="SSF53335">
    <property type="entry name" value="S-adenosyl-L-methionine-dependent methyltransferases"/>
    <property type="match status" value="1"/>
</dbReference>
<organism evidence="1 2">
    <name type="scientific">Imperialibacter roseus</name>
    <dbReference type="NCBI Taxonomy" id="1324217"/>
    <lineage>
        <taxon>Bacteria</taxon>
        <taxon>Pseudomonadati</taxon>
        <taxon>Bacteroidota</taxon>
        <taxon>Cytophagia</taxon>
        <taxon>Cytophagales</taxon>
        <taxon>Flammeovirgaceae</taxon>
        <taxon>Imperialibacter</taxon>
    </lineage>
</organism>
<sequence length="293" mass="33745">MYERIEECPICTNTDLRNSLICKDYLVSQQSFAISICSSCGLLITNPRPSKETISQFYDSSSYLSHNSDGSLMSRLYSLAQRYTLWYKFRLVKRLAKPGSRLMDYGCGVGQFMQYMQSNKYEVTGIEPSDVGLSKARSKEMLVYQTLSEAKESAAKFDVITLWHVLEHVHDLNTTIKQLKKLLNKDGHVVIAVPNTKSWDAQHYKENWAAYDVPRHLFHFDDENIKMLLKSNRLSFVQKAPLYLDSFYISLLSETHLNNGNKILKSIINGCKSNIYGSRTSQYSSMIYIFQKK</sequence>
<dbReference type="GO" id="GO:0032259">
    <property type="term" value="P:methylation"/>
    <property type="evidence" value="ECO:0007669"/>
    <property type="project" value="UniProtKB-KW"/>
</dbReference>
<evidence type="ECO:0000313" key="1">
    <source>
        <dbReference type="EMBL" id="WOK06202.1"/>
    </source>
</evidence>
<proteinExistence type="predicted"/>
<dbReference type="PANTHER" id="PTHR43861">
    <property type="entry name" value="TRANS-ACONITATE 2-METHYLTRANSFERASE-RELATED"/>
    <property type="match status" value="1"/>
</dbReference>
<dbReference type="Gene3D" id="3.40.50.150">
    <property type="entry name" value="Vaccinia Virus protein VP39"/>
    <property type="match status" value="1"/>
</dbReference>
<keyword evidence="1" id="KW-0489">Methyltransferase</keyword>
<dbReference type="GO" id="GO:0008168">
    <property type="term" value="F:methyltransferase activity"/>
    <property type="evidence" value="ECO:0007669"/>
    <property type="project" value="UniProtKB-KW"/>
</dbReference>
<dbReference type="EMBL" id="CP136051">
    <property type="protein sequence ID" value="WOK06202.1"/>
    <property type="molecule type" value="Genomic_DNA"/>
</dbReference>
<reference evidence="1 2" key="1">
    <citation type="journal article" date="2023" name="Microbiol. Resour. Announc.">
        <title>Complete Genome Sequence of Imperialibacter roseus strain P4T.</title>
        <authorList>
            <person name="Tizabi D.R."/>
            <person name="Bachvaroff T."/>
            <person name="Hill R.T."/>
        </authorList>
    </citation>
    <scope>NUCLEOTIDE SEQUENCE [LARGE SCALE GENOMIC DNA]</scope>
    <source>
        <strain evidence="1 2">P4T</strain>
    </source>
</reference>
<gene>
    <name evidence="1" type="ORF">RT717_24295</name>
</gene>
<protein>
    <submittedName>
        <fullName evidence="1">Class I SAM-dependent methyltransferase</fullName>
        <ecNumber evidence="1">2.1.1.-</ecNumber>
    </submittedName>
</protein>
<accession>A0ABZ0IRI1</accession>
<evidence type="ECO:0000313" key="2">
    <source>
        <dbReference type="Proteomes" id="UP001302349"/>
    </source>
</evidence>